<feature type="transmembrane region" description="Helical" evidence="7">
    <location>
        <begin position="382"/>
        <end position="401"/>
    </location>
</feature>
<accession>A0A3E3HXX1</accession>
<dbReference type="PANTHER" id="PTHR30572">
    <property type="entry name" value="MEMBRANE COMPONENT OF TRANSPORTER-RELATED"/>
    <property type="match status" value="1"/>
</dbReference>
<dbReference type="PANTHER" id="PTHR30572:SF4">
    <property type="entry name" value="ABC TRANSPORTER PERMEASE YTRF"/>
    <property type="match status" value="1"/>
</dbReference>
<evidence type="ECO:0000313" key="10">
    <source>
        <dbReference type="Proteomes" id="UP000260812"/>
    </source>
</evidence>
<evidence type="ECO:0000259" key="8">
    <source>
        <dbReference type="Pfam" id="PF02687"/>
    </source>
</evidence>
<sequence>MKSYRTLAFKELLAQKMTSFLILAAIILSTAMTTVIGQSAGVLSAMRQQQAIALGGDRYATFVQMNEEQTEALQNDPRLSYTGVSVSLGTVELSRALHLDLIEFRDGSGEIFPSFTRLREGRLPERAMEIALPEDALRLMGVEGKVGDTITLTAAKTLRHGVETEELTYQANFILTGITESNYMGYAAGIICGIVGEGTAEQVLPDSYIYYLVDIRTSEKGAFQDTMDDLVSRLHVHELDTIYNVTYLRALGIPYDEEAADTEVSDQGFPFLTAAGLLAGTLVLLAAGLVIYNILKIAVSKRIRQFGTLRAMGGEKGQLYAIVTTEILLLCIGGIPAGMLLGMFSAEGILSAAAGMLSPDIFLVNDTAQLKRLIAENSGGKGLFLALSAVITLGFALIAALPAARSAANVPPVVAISHTDTRVRRRGRKVKRIRSFEAYYARLNLKRNRGRTAITILSLVMSITVFIALQSFVSLLNTAGSLEEAHLGDYSVINETVGFTPEILEELEQNENVEAAAALQLSIYLQNDENRIEEMALDFSLQPGETFQVAGLSGLYMDKFFKAQLTKEQLEALKAGEGCVIRNPVPFAYDGKQVPRTGIRAGETIHAGGKEIPVLYVLDDYGGYISIGSSGFVNGVQMIVNNGLYTELTGKSVYEEILPVLKKDADRKAFDTMLEELSRRIPGTSCLSFEQTDKQLEESFAQIKMLAWGLILFIGLIGLLNIVNTVYTNIHTRINEIGTQRAIGMSVGSLYRTFLWEGVYYGLIAAILGCAAGYICTVFVQAAAQEELSLAPLPFLPMVQATALSITACLAATCIPLRKIAGMSIVGAIENLE</sequence>
<protein>
    <submittedName>
        <fullName evidence="9">ABC transporter permease</fullName>
    </submittedName>
</protein>
<reference evidence="9" key="1">
    <citation type="submission" date="2018-08" db="EMBL/GenBank/DDBJ databases">
        <title>A genome reference for cultivated species of the human gut microbiota.</title>
        <authorList>
            <person name="Zou Y."/>
            <person name="Xue W."/>
            <person name="Luo G."/>
        </authorList>
    </citation>
    <scope>NUCLEOTIDE SEQUENCE [LARGE SCALE GENOMIC DNA]</scope>
    <source>
        <strain evidence="9">TF05-5AC</strain>
    </source>
</reference>
<gene>
    <name evidence="9" type="ORF">DXC51_23115</name>
</gene>
<keyword evidence="4 7" id="KW-1133">Transmembrane helix</keyword>
<comment type="caution">
    <text evidence="9">The sequence shown here is derived from an EMBL/GenBank/DDBJ whole genome shotgun (WGS) entry which is preliminary data.</text>
</comment>
<evidence type="ECO:0000313" key="9">
    <source>
        <dbReference type="EMBL" id="RGE56688.1"/>
    </source>
</evidence>
<evidence type="ECO:0000256" key="1">
    <source>
        <dbReference type="ARBA" id="ARBA00004651"/>
    </source>
</evidence>
<dbReference type="GO" id="GO:0005886">
    <property type="term" value="C:plasma membrane"/>
    <property type="evidence" value="ECO:0007669"/>
    <property type="project" value="UniProtKB-SubCell"/>
</dbReference>
<keyword evidence="5 7" id="KW-0472">Membrane</keyword>
<dbReference type="Proteomes" id="UP000260812">
    <property type="component" value="Unassembled WGS sequence"/>
</dbReference>
<feature type="transmembrane region" description="Helical" evidence="7">
    <location>
        <begin position="759"/>
        <end position="783"/>
    </location>
</feature>
<name>A0A3E3HXX1_9FIRM</name>
<feature type="domain" description="ABC3 transporter permease C-terminal" evidence="8">
    <location>
        <begin position="279"/>
        <end position="405"/>
    </location>
</feature>
<keyword evidence="10" id="KW-1185">Reference proteome</keyword>
<feature type="transmembrane region" description="Helical" evidence="7">
    <location>
        <begin position="271"/>
        <end position="295"/>
    </location>
</feature>
<dbReference type="InterPro" id="IPR003838">
    <property type="entry name" value="ABC3_permease_C"/>
</dbReference>
<feature type="transmembrane region" description="Helical" evidence="7">
    <location>
        <begin position="705"/>
        <end position="727"/>
    </location>
</feature>
<feature type="domain" description="ABC3 transporter permease C-terminal" evidence="8">
    <location>
        <begin position="710"/>
        <end position="824"/>
    </location>
</feature>
<evidence type="ECO:0000256" key="4">
    <source>
        <dbReference type="ARBA" id="ARBA00022989"/>
    </source>
</evidence>
<organism evidence="9 10">
    <name type="scientific">Eisenbergiella massiliensis</name>
    <dbReference type="NCBI Taxonomy" id="1720294"/>
    <lineage>
        <taxon>Bacteria</taxon>
        <taxon>Bacillati</taxon>
        <taxon>Bacillota</taxon>
        <taxon>Clostridia</taxon>
        <taxon>Lachnospirales</taxon>
        <taxon>Lachnospiraceae</taxon>
        <taxon>Eisenbergiella</taxon>
    </lineage>
</organism>
<comment type="subcellular location">
    <subcellularLocation>
        <location evidence="1">Cell membrane</location>
        <topology evidence="1">Multi-pass membrane protein</topology>
    </subcellularLocation>
</comment>
<keyword evidence="2" id="KW-1003">Cell membrane</keyword>
<keyword evidence="3 7" id="KW-0812">Transmembrane</keyword>
<dbReference type="RefSeq" id="WP_117545509.1">
    <property type="nucleotide sequence ID" value="NZ_QVLV01000022.1"/>
</dbReference>
<dbReference type="GeneID" id="97989669"/>
<evidence type="ECO:0000256" key="2">
    <source>
        <dbReference type="ARBA" id="ARBA00022475"/>
    </source>
</evidence>
<dbReference type="GO" id="GO:0022857">
    <property type="term" value="F:transmembrane transporter activity"/>
    <property type="evidence" value="ECO:0007669"/>
    <property type="project" value="TreeGrafter"/>
</dbReference>
<feature type="transmembrane region" description="Helical" evidence="7">
    <location>
        <begin position="452"/>
        <end position="473"/>
    </location>
</feature>
<feature type="transmembrane region" description="Helical" evidence="7">
    <location>
        <begin position="319"/>
        <end position="341"/>
    </location>
</feature>
<proteinExistence type="inferred from homology"/>
<dbReference type="AlphaFoldDB" id="A0A3E3HXX1"/>
<dbReference type="Pfam" id="PF02687">
    <property type="entry name" value="FtsX"/>
    <property type="match status" value="2"/>
</dbReference>
<evidence type="ECO:0000256" key="5">
    <source>
        <dbReference type="ARBA" id="ARBA00023136"/>
    </source>
</evidence>
<evidence type="ECO:0000256" key="3">
    <source>
        <dbReference type="ARBA" id="ARBA00022692"/>
    </source>
</evidence>
<evidence type="ECO:0000256" key="7">
    <source>
        <dbReference type="SAM" id="Phobius"/>
    </source>
</evidence>
<comment type="similarity">
    <text evidence="6">Belongs to the ABC-4 integral membrane protein family.</text>
</comment>
<feature type="transmembrane region" description="Helical" evidence="7">
    <location>
        <begin position="795"/>
        <end position="815"/>
    </location>
</feature>
<dbReference type="EMBL" id="QVLV01000022">
    <property type="protein sequence ID" value="RGE56688.1"/>
    <property type="molecule type" value="Genomic_DNA"/>
</dbReference>
<evidence type="ECO:0000256" key="6">
    <source>
        <dbReference type="ARBA" id="ARBA00038076"/>
    </source>
</evidence>
<dbReference type="InterPro" id="IPR050250">
    <property type="entry name" value="Macrolide_Exporter_MacB"/>
</dbReference>